<gene>
    <name evidence="2" type="ORF">B0I32_13211</name>
</gene>
<dbReference type="SMART" id="SM00327">
    <property type="entry name" value="VWA"/>
    <property type="match status" value="1"/>
</dbReference>
<dbReference type="EMBL" id="PVNG01000032">
    <property type="protein sequence ID" value="PRX52261.1"/>
    <property type="molecule type" value="Genomic_DNA"/>
</dbReference>
<evidence type="ECO:0000313" key="2">
    <source>
        <dbReference type="EMBL" id="PRX52261.1"/>
    </source>
</evidence>
<accession>A0A2T0M4U2</accession>
<protein>
    <submittedName>
        <fullName evidence="2">von Willebrand factor type A domain-containing protein</fullName>
    </submittedName>
</protein>
<dbReference type="Proteomes" id="UP000238312">
    <property type="component" value="Unassembled WGS sequence"/>
</dbReference>
<keyword evidence="3" id="KW-1185">Reference proteome</keyword>
<dbReference type="Gene3D" id="3.40.50.410">
    <property type="entry name" value="von Willebrand factor, type A domain"/>
    <property type="match status" value="1"/>
</dbReference>
<dbReference type="AlphaFoldDB" id="A0A2T0M4U2"/>
<comment type="caution">
    <text evidence="2">The sequence shown here is derived from an EMBL/GenBank/DDBJ whole genome shotgun (WGS) entry which is preliminary data.</text>
</comment>
<name>A0A2T0M4U2_9ACTN</name>
<dbReference type="InterPro" id="IPR002035">
    <property type="entry name" value="VWF_A"/>
</dbReference>
<sequence length="239" mass="26388">MLDGDGRQRAFPFYVVCDVSQSMWHPEHNIGVRQVPLELLAEAVPQLIGKIQRKPAVADAAFMSVIGFHSSVEEVLPLTHLNDIVDLRPFKRGAQTNYAAAFQFLYERLREDCGRLSRSHRLKRPAIFFLTDGIPFYGSEAQPEHVWRVARDRLVALDVLPQIIAFGFGQARRNVLCKVATTQGSRPLAFIAKGGIDVAEVLGALMKTLFISINASVETGELSVRTPDSMSWACPAAAG</sequence>
<feature type="domain" description="VWFA" evidence="1">
    <location>
        <begin position="10"/>
        <end position="210"/>
    </location>
</feature>
<dbReference type="SUPFAM" id="SSF53300">
    <property type="entry name" value="vWA-like"/>
    <property type="match status" value="1"/>
</dbReference>
<reference evidence="2 3" key="1">
    <citation type="submission" date="2018-03" db="EMBL/GenBank/DDBJ databases">
        <title>Genomic Encyclopedia of Type Strains, Phase III (KMG-III): the genomes of soil and plant-associated and newly described type strains.</title>
        <authorList>
            <person name="Whitman W."/>
        </authorList>
    </citation>
    <scope>NUCLEOTIDE SEQUENCE [LARGE SCALE GENOMIC DNA]</scope>
    <source>
        <strain evidence="2 3">CGMCC 4.7104</strain>
    </source>
</reference>
<dbReference type="Pfam" id="PF13519">
    <property type="entry name" value="VWA_2"/>
    <property type="match status" value="1"/>
</dbReference>
<dbReference type="InterPro" id="IPR036465">
    <property type="entry name" value="vWFA_dom_sf"/>
</dbReference>
<proteinExistence type="predicted"/>
<evidence type="ECO:0000259" key="1">
    <source>
        <dbReference type="SMART" id="SM00327"/>
    </source>
</evidence>
<organism evidence="2 3">
    <name type="scientific">Nonomuraea fuscirosea</name>
    <dbReference type="NCBI Taxonomy" id="1291556"/>
    <lineage>
        <taxon>Bacteria</taxon>
        <taxon>Bacillati</taxon>
        <taxon>Actinomycetota</taxon>
        <taxon>Actinomycetes</taxon>
        <taxon>Streptosporangiales</taxon>
        <taxon>Streptosporangiaceae</taxon>
        <taxon>Nonomuraea</taxon>
    </lineage>
</organism>
<evidence type="ECO:0000313" key="3">
    <source>
        <dbReference type="Proteomes" id="UP000238312"/>
    </source>
</evidence>